<dbReference type="GO" id="GO:0003713">
    <property type="term" value="F:transcription coactivator activity"/>
    <property type="evidence" value="ECO:0007669"/>
    <property type="project" value="TreeGrafter"/>
</dbReference>
<feature type="region of interest" description="Disordered" evidence="5">
    <location>
        <begin position="73"/>
        <end position="108"/>
    </location>
</feature>
<dbReference type="GO" id="GO:0005634">
    <property type="term" value="C:nucleus"/>
    <property type="evidence" value="ECO:0007669"/>
    <property type="project" value="UniProtKB-SubCell"/>
</dbReference>
<protein>
    <recommendedName>
        <fullName evidence="8">Transcriptional regulator of RNA polII, SAGA, subunit-domain-containing protein</fullName>
    </recommendedName>
</protein>
<dbReference type="AlphaFoldDB" id="A0A284R4D0"/>
<keyword evidence="3" id="KW-0804">Transcription</keyword>
<dbReference type="PANTHER" id="PTHR21277">
    <property type="entry name" value="TRANSCRIPTIONAL ADAPTER 1"/>
    <property type="match status" value="1"/>
</dbReference>
<dbReference type="InterPro" id="IPR024738">
    <property type="entry name" value="Hfi1/Tada1"/>
</dbReference>
<proteinExistence type="predicted"/>
<evidence type="ECO:0000313" key="7">
    <source>
        <dbReference type="Proteomes" id="UP000219338"/>
    </source>
</evidence>
<dbReference type="OrthoDB" id="10264870at2759"/>
<accession>A0A284R4D0</accession>
<dbReference type="EMBL" id="FUEG01000004">
    <property type="protein sequence ID" value="SJL03569.1"/>
    <property type="molecule type" value="Genomic_DNA"/>
</dbReference>
<dbReference type="OMA" id="QHNLGAP"/>
<keyword evidence="4" id="KW-0539">Nucleus</keyword>
<dbReference type="GO" id="GO:0000124">
    <property type="term" value="C:SAGA complex"/>
    <property type="evidence" value="ECO:0007669"/>
    <property type="project" value="UniProtKB-ARBA"/>
</dbReference>
<dbReference type="Proteomes" id="UP000219338">
    <property type="component" value="Unassembled WGS sequence"/>
</dbReference>
<dbReference type="Pfam" id="PF12767">
    <property type="entry name" value="SAGA-Tad1"/>
    <property type="match status" value="1"/>
</dbReference>
<dbReference type="GO" id="GO:0006357">
    <property type="term" value="P:regulation of transcription by RNA polymerase II"/>
    <property type="evidence" value="ECO:0007669"/>
    <property type="project" value="TreeGrafter"/>
</dbReference>
<reference evidence="7" key="1">
    <citation type="journal article" date="2017" name="Nat. Ecol. Evol.">
        <title>Genome expansion and lineage-specific genetic innovations in the forest pathogenic fungi Armillaria.</title>
        <authorList>
            <person name="Sipos G."/>
            <person name="Prasanna A.N."/>
            <person name="Walter M.C."/>
            <person name="O'Connor E."/>
            <person name="Balint B."/>
            <person name="Krizsan K."/>
            <person name="Kiss B."/>
            <person name="Hess J."/>
            <person name="Varga T."/>
            <person name="Slot J."/>
            <person name="Riley R."/>
            <person name="Boka B."/>
            <person name="Rigling D."/>
            <person name="Barry K."/>
            <person name="Lee J."/>
            <person name="Mihaltcheva S."/>
            <person name="LaButti K."/>
            <person name="Lipzen A."/>
            <person name="Waldron R."/>
            <person name="Moloney N.M."/>
            <person name="Sperisen C."/>
            <person name="Kredics L."/>
            <person name="Vagvoelgyi C."/>
            <person name="Patrignani A."/>
            <person name="Fitzpatrick D."/>
            <person name="Nagy I."/>
            <person name="Doyle S."/>
            <person name="Anderson J.B."/>
            <person name="Grigoriev I.V."/>
            <person name="Gueldener U."/>
            <person name="Muensterkoetter M."/>
            <person name="Nagy L.G."/>
        </authorList>
    </citation>
    <scope>NUCLEOTIDE SEQUENCE [LARGE SCALE GENOMIC DNA]</scope>
    <source>
        <strain evidence="7">C18/9</strain>
    </source>
</reference>
<feature type="compositionally biased region" description="Pro residues" evidence="5">
    <location>
        <begin position="75"/>
        <end position="84"/>
    </location>
</feature>
<evidence type="ECO:0000256" key="2">
    <source>
        <dbReference type="ARBA" id="ARBA00023015"/>
    </source>
</evidence>
<evidence type="ECO:0000256" key="5">
    <source>
        <dbReference type="SAM" id="MobiDB-lite"/>
    </source>
</evidence>
<keyword evidence="7" id="KW-1185">Reference proteome</keyword>
<comment type="subcellular location">
    <subcellularLocation>
        <location evidence="1">Nucleus</location>
    </subcellularLocation>
</comment>
<dbReference type="STRING" id="47428.A0A284R4D0"/>
<evidence type="ECO:0000256" key="1">
    <source>
        <dbReference type="ARBA" id="ARBA00004123"/>
    </source>
</evidence>
<evidence type="ECO:0008006" key="8">
    <source>
        <dbReference type="Google" id="ProtNLM"/>
    </source>
</evidence>
<evidence type="ECO:0000313" key="6">
    <source>
        <dbReference type="EMBL" id="SJL03569.1"/>
    </source>
</evidence>
<organism evidence="6 7">
    <name type="scientific">Armillaria ostoyae</name>
    <name type="common">Armillaria root rot fungus</name>
    <dbReference type="NCBI Taxonomy" id="47428"/>
    <lineage>
        <taxon>Eukaryota</taxon>
        <taxon>Fungi</taxon>
        <taxon>Dikarya</taxon>
        <taxon>Basidiomycota</taxon>
        <taxon>Agaricomycotina</taxon>
        <taxon>Agaricomycetes</taxon>
        <taxon>Agaricomycetidae</taxon>
        <taxon>Agaricales</taxon>
        <taxon>Marasmiineae</taxon>
        <taxon>Physalacriaceae</taxon>
        <taxon>Armillaria</taxon>
    </lineage>
</organism>
<evidence type="ECO:0000256" key="4">
    <source>
        <dbReference type="ARBA" id="ARBA00023242"/>
    </source>
</evidence>
<dbReference type="PANTHER" id="PTHR21277:SF5">
    <property type="entry name" value="TRANSCRIPTIONAL ADAPTER 1"/>
    <property type="match status" value="1"/>
</dbReference>
<sequence length="321" mass="35041">MSLSSTSTIKQQISSQLGAKAPAYFEPLASFVTGKISRPEFEDSLKAVLDAPNLIQLHNALIISLFDARSFKRPLTPPPDLPKPPPRKRRRTLPYQGPGDDGSIRSERLKRWTVSVGKHERDRIAALESVPPTTAPRLDTDEIARERGVVLLPERGEPPGSRLAVQLATITRSPNVQHIADRINLICAQNNLGSPSRSVSSLMHLACEVKLKQLITHALTLTDKSLAISSISTASAPSSSSHRSQKQKVLSTSAFDTLFAMAPAVLPNGSAAAMHLAIGDREDDEEDIALLKKPDIKDPRWQIVALLGERSTVKEMLRNGR</sequence>
<keyword evidence="2" id="KW-0805">Transcription regulation</keyword>
<gene>
    <name evidence="6" type="ORF">ARMOST_06926</name>
</gene>
<name>A0A284R4D0_ARMOS</name>
<evidence type="ECO:0000256" key="3">
    <source>
        <dbReference type="ARBA" id="ARBA00023163"/>
    </source>
</evidence>